<evidence type="ECO:0000256" key="5">
    <source>
        <dbReference type="ARBA" id="ARBA00022692"/>
    </source>
</evidence>
<feature type="repeat" description="Solcar" evidence="16">
    <location>
        <begin position="16"/>
        <end position="100"/>
    </location>
</feature>
<evidence type="ECO:0000313" key="20">
    <source>
        <dbReference type="EMBL" id="CBE66769.1"/>
    </source>
</evidence>
<dbReference type="EMBL" id="FN546469">
    <property type="protein sequence ID" value="CBE66768.1"/>
    <property type="molecule type" value="Genomic_DNA"/>
</dbReference>
<evidence type="ECO:0000256" key="1">
    <source>
        <dbReference type="ARBA" id="ARBA00004141"/>
    </source>
</evidence>
<comment type="catalytic activity">
    <reaction evidence="10">
        <text>(S)-malate(in) + 2-oxoglutarate(out) = (S)-malate(out) + 2-oxoglutarate(in)</text>
        <dbReference type="Rhea" id="RHEA:71587"/>
        <dbReference type="ChEBI" id="CHEBI:15589"/>
        <dbReference type="ChEBI" id="CHEBI:16810"/>
    </reaction>
</comment>
<evidence type="ECO:0000256" key="11">
    <source>
        <dbReference type="ARBA" id="ARBA00040264"/>
    </source>
</evidence>
<evidence type="ECO:0000313" key="24">
    <source>
        <dbReference type="Proteomes" id="UP000007801"/>
    </source>
</evidence>
<dbReference type="EMBL" id="FN546470">
    <property type="protein sequence ID" value="CBE66769.1"/>
    <property type="molecule type" value="Genomic_DNA"/>
</dbReference>
<dbReference type="AlphaFoldDB" id="B3M9J7"/>
<dbReference type="GO" id="GO:0006869">
    <property type="term" value="P:lipid transport"/>
    <property type="evidence" value="ECO:0007669"/>
    <property type="project" value="UniProtKB-KW"/>
</dbReference>
<feature type="repeat" description="Solcar" evidence="16">
    <location>
        <begin position="207"/>
        <end position="296"/>
    </location>
</feature>
<evidence type="ECO:0000256" key="16">
    <source>
        <dbReference type="PROSITE-ProRule" id="PRU00282"/>
    </source>
</evidence>
<dbReference type="OrthoDB" id="448427at2759"/>
<evidence type="ECO:0000256" key="12">
    <source>
        <dbReference type="ARBA" id="ARBA00050120"/>
    </source>
</evidence>
<evidence type="ECO:0000256" key="9">
    <source>
        <dbReference type="ARBA" id="ARBA00023136"/>
    </source>
</evidence>
<dbReference type="PANTHER" id="PTHR45618">
    <property type="entry name" value="MITOCHONDRIAL DICARBOXYLATE CARRIER-RELATED"/>
    <property type="match status" value="1"/>
</dbReference>
<proteinExistence type="inferred from homology"/>
<dbReference type="eggNOG" id="KOG0759">
    <property type="taxonomic scope" value="Eukaryota"/>
</dbReference>
<evidence type="ECO:0000256" key="14">
    <source>
        <dbReference type="ARBA" id="ARBA00052538"/>
    </source>
</evidence>
<evidence type="ECO:0000256" key="8">
    <source>
        <dbReference type="ARBA" id="ARBA00023055"/>
    </source>
</evidence>
<reference evidence="23" key="2">
    <citation type="journal article" date="2008" name="Bioinformatics">
        <title>Assembly reconciliation.</title>
        <authorList>
            <person name="Zimin A.V."/>
            <person name="Smith D.R."/>
            <person name="Sutton G."/>
            <person name="Yorke J.A."/>
        </authorList>
    </citation>
    <scope>NUCLEOTIDE SEQUENCE</scope>
    <source>
        <strain evidence="23">TSC#14024-0371.13</strain>
    </source>
</reference>
<evidence type="ECO:0000313" key="22">
    <source>
        <dbReference type="EMBL" id="CBE66771.1"/>
    </source>
</evidence>
<gene>
    <name evidence="23" type="primary">Dana\GF24717</name>
    <name evidence="19" type="synonym">CG18418</name>
    <name evidence="23" type="synonym">dana_GLEANR_9419</name>
    <name evidence="23" type="ORF">GF24717</name>
</gene>
<evidence type="ECO:0000256" key="4">
    <source>
        <dbReference type="ARBA" id="ARBA00022449"/>
    </source>
</evidence>
<dbReference type="STRING" id="7217.B3M9J7"/>
<dbReference type="Pfam" id="PF00153">
    <property type="entry name" value="Mito_carr"/>
    <property type="match status" value="3"/>
</dbReference>
<reference evidence="19" key="3">
    <citation type="journal article" date="2012" name="Int J Evol Biol">
        <title>Inter- and intraspecific variation in Drosophila genes with sex-biased expression.</title>
        <authorList>
            <person name="Muller L."/>
            <person name="Grath S."/>
            <person name="von Heckel K."/>
            <person name="Parsch J."/>
        </authorList>
    </citation>
    <scope>NUCLEOTIDE SEQUENCE</scope>
    <source>
        <strain evidence="19">BKK5</strain>
        <strain evidence="20">BKK6</strain>
        <strain evidence="21">BKK7</strain>
        <strain evidence="22">BKK8</strain>
    </source>
</reference>
<comment type="subcellular location">
    <subcellularLocation>
        <location evidence="1">Membrane</location>
        <topology evidence="1">Multi-pass membrane protein</topology>
    </subcellularLocation>
</comment>
<evidence type="ECO:0000256" key="18">
    <source>
        <dbReference type="SAM" id="Phobius"/>
    </source>
</evidence>
<dbReference type="Gene3D" id="1.50.40.10">
    <property type="entry name" value="Mitochondrial carrier domain"/>
    <property type="match status" value="1"/>
</dbReference>
<comment type="catalytic activity">
    <reaction evidence="13">
        <text>maleate(in) + 2-oxoglutarate(out) = maleate(out) + 2-oxoglutarate(in)</text>
        <dbReference type="Rhea" id="RHEA:71599"/>
        <dbReference type="ChEBI" id="CHEBI:16810"/>
        <dbReference type="ChEBI" id="CHEBI:30780"/>
    </reaction>
</comment>
<feature type="transmembrane region" description="Helical" evidence="18">
    <location>
        <begin position="210"/>
        <end position="230"/>
    </location>
</feature>
<dbReference type="SUPFAM" id="SSF103506">
    <property type="entry name" value="Mitochondrial carrier"/>
    <property type="match status" value="1"/>
</dbReference>
<evidence type="ECO:0000313" key="21">
    <source>
        <dbReference type="EMBL" id="CBE66770.1"/>
    </source>
</evidence>
<dbReference type="OMA" id="PTHMKFV"/>
<keyword evidence="8" id="KW-0445">Lipid transport</keyword>
<organism evidence="23 24">
    <name type="scientific">Drosophila ananassae</name>
    <name type="common">Fruit fly</name>
    <dbReference type="NCBI Taxonomy" id="7217"/>
    <lineage>
        <taxon>Eukaryota</taxon>
        <taxon>Metazoa</taxon>
        <taxon>Ecdysozoa</taxon>
        <taxon>Arthropoda</taxon>
        <taxon>Hexapoda</taxon>
        <taxon>Insecta</taxon>
        <taxon>Pterygota</taxon>
        <taxon>Neoptera</taxon>
        <taxon>Endopterygota</taxon>
        <taxon>Diptera</taxon>
        <taxon>Brachycera</taxon>
        <taxon>Muscomorpha</taxon>
        <taxon>Ephydroidea</taxon>
        <taxon>Drosophilidae</taxon>
        <taxon>Drosophila</taxon>
        <taxon>Sophophora</taxon>
    </lineage>
</organism>
<dbReference type="InterPro" id="IPR023395">
    <property type="entry name" value="MCP_dom_sf"/>
</dbReference>
<accession>B3M9J7</accession>
<dbReference type="InterPro" id="IPR018108">
    <property type="entry name" value="MCP_transmembrane"/>
</dbReference>
<dbReference type="GO" id="GO:0015297">
    <property type="term" value="F:antiporter activity"/>
    <property type="evidence" value="ECO:0007669"/>
    <property type="project" value="UniProtKB-KW"/>
</dbReference>
<evidence type="ECO:0000256" key="7">
    <source>
        <dbReference type="ARBA" id="ARBA00022989"/>
    </source>
</evidence>
<evidence type="ECO:0000256" key="3">
    <source>
        <dbReference type="ARBA" id="ARBA00022448"/>
    </source>
</evidence>
<protein>
    <recommendedName>
        <fullName evidence="11">Mitochondrial 2-oxoglutarate/malate carrier protein</fullName>
    </recommendedName>
</protein>
<evidence type="ECO:0000256" key="2">
    <source>
        <dbReference type="ARBA" id="ARBA00006375"/>
    </source>
</evidence>
<keyword evidence="4" id="KW-0050">Antiport</keyword>
<feature type="repeat" description="Solcar" evidence="16">
    <location>
        <begin position="109"/>
        <end position="200"/>
    </location>
</feature>
<keyword evidence="7 18" id="KW-1133">Transmembrane helix</keyword>
<comment type="similarity">
    <text evidence="2 17">Belongs to the mitochondrial carrier (TC 2.A.29) family.</text>
</comment>
<evidence type="ECO:0000256" key="17">
    <source>
        <dbReference type="RuleBase" id="RU000488"/>
    </source>
</evidence>
<dbReference type="Proteomes" id="UP000007801">
    <property type="component" value="Unassembled WGS sequence"/>
</dbReference>
<comment type="catalytic activity">
    <reaction evidence="14">
        <text>malonate(in) + 2-oxoglutarate(out) = malonate(out) + 2-oxoglutarate(in)</text>
        <dbReference type="Rhea" id="RHEA:71591"/>
        <dbReference type="ChEBI" id="CHEBI:15792"/>
        <dbReference type="ChEBI" id="CHEBI:16810"/>
    </reaction>
</comment>
<evidence type="ECO:0000256" key="6">
    <source>
        <dbReference type="ARBA" id="ARBA00022737"/>
    </source>
</evidence>
<evidence type="ECO:0000256" key="15">
    <source>
        <dbReference type="ARBA" id="ARBA00052710"/>
    </source>
</evidence>
<name>B3M9J7_DROAN</name>
<evidence type="ECO:0000256" key="10">
    <source>
        <dbReference type="ARBA" id="ARBA00036491"/>
    </source>
</evidence>
<evidence type="ECO:0000256" key="13">
    <source>
        <dbReference type="ARBA" id="ARBA00050291"/>
    </source>
</evidence>
<keyword evidence="5 16" id="KW-0812">Transmembrane</keyword>
<dbReference type="EMBL" id="FN546471">
    <property type="protein sequence ID" value="CBE66770.1"/>
    <property type="molecule type" value="Genomic_DNA"/>
</dbReference>
<dbReference type="PROSITE" id="PS50920">
    <property type="entry name" value="SOLCAR"/>
    <property type="match status" value="3"/>
</dbReference>
<keyword evidence="3 17" id="KW-0813">Transport</keyword>
<comment type="catalytic activity">
    <reaction evidence="15">
        <text>succinate(in) + 2-oxoglutarate(out) = succinate(out) + 2-oxoglutarate(in)</text>
        <dbReference type="Rhea" id="RHEA:71595"/>
        <dbReference type="ChEBI" id="CHEBI:16810"/>
        <dbReference type="ChEBI" id="CHEBI:30031"/>
    </reaction>
</comment>
<dbReference type="EMBL" id="FN546472">
    <property type="protein sequence ID" value="CBE66771.1"/>
    <property type="molecule type" value="Genomic_DNA"/>
</dbReference>
<keyword evidence="6" id="KW-0677">Repeat</keyword>
<comment type="catalytic activity">
    <reaction evidence="12">
        <text>oxaloacetate(in) + 2-oxoglutarate(out) = oxaloacetate(out) + 2-oxoglutarate(in)</text>
        <dbReference type="Rhea" id="RHEA:71603"/>
        <dbReference type="ChEBI" id="CHEBI:16452"/>
        <dbReference type="ChEBI" id="CHEBI:16810"/>
    </reaction>
</comment>
<dbReference type="FunCoup" id="B3M9J7">
    <property type="interactions" value="105"/>
</dbReference>
<dbReference type="InterPro" id="IPR050391">
    <property type="entry name" value="Mito_Metabolite_Transporter"/>
</dbReference>
<dbReference type="FunFam" id="1.50.40.10:FF:000013">
    <property type="entry name" value="Mitochondrial 2-oxoglutarate/malate carrier protein-like protein"/>
    <property type="match status" value="1"/>
</dbReference>
<dbReference type="HOGENOM" id="CLU_015166_14_1_1"/>
<dbReference type="GO" id="GO:0016020">
    <property type="term" value="C:membrane"/>
    <property type="evidence" value="ECO:0007669"/>
    <property type="project" value="UniProtKB-SubCell"/>
</dbReference>
<keyword evidence="24" id="KW-1185">Reference proteome</keyword>
<evidence type="ECO:0000313" key="19">
    <source>
        <dbReference type="EMBL" id="CBE66768.1"/>
    </source>
</evidence>
<reference evidence="23 24" key="1">
    <citation type="journal article" date="2007" name="Nature">
        <title>Evolution of genes and genomes on the Drosophila phylogeny.</title>
        <authorList>
            <consortium name="Drosophila 12 Genomes Consortium"/>
            <person name="Clark A.G."/>
            <person name="Eisen M.B."/>
            <person name="Smith D.R."/>
            <person name="Bergman C.M."/>
            <person name="Oliver B."/>
            <person name="Markow T.A."/>
            <person name="Kaufman T.C."/>
            <person name="Kellis M."/>
            <person name="Gelbart W."/>
            <person name="Iyer V.N."/>
            <person name="Pollard D.A."/>
            <person name="Sackton T.B."/>
            <person name="Larracuente A.M."/>
            <person name="Singh N.D."/>
            <person name="Abad J.P."/>
            <person name="Abt D.N."/>
            <person name="Adryan B."/>
            <person name="Aguade M."/>
            <person name="Akashi H."/>
            <person name="Anderson W.W."/>
            <person name="Aquadro C.F."/>
            <person name="Ardell D.H."/>
            <person name="Arguello R."/>
            <person name="Artieri C.G."/>
            <person name="Barbash D.A."/>
            <person name="Barker D."/>
            <person name="Barsanti P."/>
            <person name="Batterham P."/>
            <person name="Batzoglou S."/>
            <person name="Begun D."/>
            <person name="Bhutkar A."/>
            <person name="Blanco E."/>
            <person name="Bosak S.A."/>
            <person name="Bradley R.K."/>
            <person name="Brand A.D."/>
            <person name="Brent M.R."/>
            <person name="Brooks A.N."/>
            <person name="Brown R.H."/>
            <person name="Butlin R.K."/>
            <person name="Caggese C."/>
            <person name="Calvi B.R."/>
            <person name="Bernardo de Carvalho A."/>
            <person name="Caspi A."/>
            <person name="Castrezana S."/>
            <person name="Celniker S.E."/>
            <person name="Chang J.L."/>
            <person name="Chapple C."/>
            <person name="Chatterji S."/>
            <person name="Chinwalla A."/>
            <person name="Civetta A."/>
            <person name="Clifton S.W."/>
            <person name="Comeron J.M."/>
            <person name="Costello J.C."/>
            <person name="Coyne J.A."/>
            <person name="Daub J."/>
            <person name="David R.G."/>
            <person name="Delcher A.L."/>
            <person name="Delehaunty K."/>
            <person name="Do C.B."/>
            <person name="Ebling H."/>
            <person name="Edwards K."/>
            <person name="Eickbush T."/>
            <person name="Evans J.D."/>
            <person name="Filipski A."/>
            <person name="Findeiss S."/>
            <person name="Freyhult E."/>
            <person name="Fulton L."/>
            <person name="Fulton R."/>
            <person name="Garcia A.C."/>
            <person name="Gardiner A."/>
            <person name="Garfield D.A."/>
            <person name="Garvin B.E."/>
            <person name="Gibson G."/>
            <person name="Gilbert D."/>
            <person name="Gnerre S."/>
            <person name="Godfrey J."/>
            <person name="Good R."/>
            <person name="Gotea V."/>
            <person name="Gravely B."/>
            <person name="Greenberg A.J."/>
            <person name="Griffiths-Jones S."/>
            <person name="Gross S."/>
            <person name="Guigo R."/>
            <person name="Gustafson E.A."/>
            <person name="Haerty W."/>
            <person name="Hahn M.W."/>
            <person name="Halligan D.L."/>
            <person name="Halpern A.L."/>
            <person name="Halter G.M."/>
            <person name="Han M.V."/>
            <person name="Heger A."/>
            <person name="Hillier L."/>
            <person name="Hinrichs A.S."/>
            <person name="Holmes I."/>
            <person name="Hoskins R.A."/>
            <person name="Hubisz M.J."/>
            <person name="Hultmark D."/>
            <person name="Huntley M.A."/>
            <person name="Jaffe D.B."/>
            <person name="Jagadeeshan S."/>
            <person name="Jeck W.R."/>
            <person name="Johnson J."/>
            <person name="Jones C.D."/>
            <person name="Jordan W.C."/>
            <person name="Karpen G.H."/>
            <person name="Kataoka E."/>
            <person name="Keightley P.D."/>
            <person name="Kheradpour P."/>
            <person name="Kirkness E.F."/>
            <person name="Koerich L.B."/>
            <person name="Kristiansen K."/>
            <person name="Kudrna D."/>
            <person name="Kulathinal R.J."/>
            <person name="Kumar S."/>
            <person name="Kwok R."/>
            <person name="Lander E."/>
            <person name="Langley C.H."/>
            <person name="Lapoint R."/>
            <person name="Lazzaro B.P."/>
            <person name="Lee S.J."/>
            <person name="Levesque L."/>
            <person name="Li R."/>
            <person name="Lin C.F."/>
            <person name="Lin M.F."/>
            <person name="Lindblad-Toh K."/>
            <person name="Llopart A."/>
            <person name="Long M."/>
            <person name="Low L."/>
            <person name="Lozovsky E."/>
            <person name="Lu J."/>
            <person name="Luo M."/>
            <person name="Machado C.A."/>
            <person name="Makalowski W."/>
            <person name="Marzo M."/>
            <person name="Matsuda M."/>
            <person name="Matzkin L."/>
            <person name="McAllister B."/>
            <person name="McBride C.S."/>
            <person name="McKernan B."/>
            <person name="McKernan K."/>
            <person name="Mendez-Lago M."/>
            <person name="Minx P."/>
            <person name="Mollenhauer M.U."/>
            <person name="Montooth K."/>
            <person name="Mount S.M."/>
            <person name="Mu X."/>
            <person name="Myers E."/>
            <person name="Negre B."/>
            <person name="Newfeld S."/>
            <person name="Nielsen R."/>
            <person name="Noor M.A."/>
            <person name="O'Grady P."/>
            <person name="Pachter L."/>
            <person name="Papaceit M."/>
            <person name="Parisi M.J."/>
            <person name="Parisi M."/>
            <person name="Parts L."/>
            <person name="Pedersen J.S."/>
            <person name="Pesole G."/>
            <person name="Phillippy A.M."/>
            <person name="Ponting C.P."/>
            <person name="Pop M."/>
            <person name="Porcelli D."/>
            <person name="Powell J.R."/>
            <person name="Prohaska S."/>
            <person name="Pruitt K."/>
            <person name="Puig M."/>
            <person name="Quesneville H."/>
            <person name="Ram K.R."/>
            <person name="Rand D."/>
            <person name="Rasmussen M.D."/>
            <person name="Reed L.K."/>
            <person name="Reenan R."/>
            <person name="Reily A."/>
            <person name="Remington K.A."/>
            <person name="Rieger T.T."/>
            <person name="Ritchie M.G."/>
            <person name="Robin C."/>
            <person name="Rogers Y.H."/>
            <person name="Rohde C."/>
            <person name="Rozas J."/>
            <person name="Rubenfield M.J."/>
            <person name="Ruiz A."/>
            <person name="Russo S."/>
            <person name="Salzberg S.L."/>
            <person name="Sanchez-Gracia A."/>
            <person name="Saranga D.J."/>
            <person name="Sato H."/>
            <person name="Schaeffer S.W."/>
            <person name="Schatz M.C."/>
            <person name="Schlenke T."/>
            <person name="Schwartz R."/>
            <person name="Segarra C."/>
            <person name="Singh R.S."/>
            <person name="Sirot L."/>
            <person name="Sirota M."/>
            <person name="Sisneros N.B."/>
            <person name="Smith C.D."/>
            <person name="Smith T.F."/>
            <person name="Spieth J."/>
            <person name="Stage D.E."/>
            <person name="Stark A."/>
            <person name="Stephan W."/>
            <person name="Strausberg R.L."/>
            <person name="Strempel S."/>
            <person name="Sturgill D."/>
            <person name="Sutton G."/>
            <person name="Sutton G.G."/>
            <person name="Tao W."/>
            <person name="Teichmann S."/>
            <person name="Tobari Y.N."/>
            <person name="Tomimura Y."/>
            <person name="Tsolas J.M."/>
            <person name="Valente V.L."/>
            <person name="Venter E."/>
            <person name="Venter J.C."/>
            <person name="Vicario S."/>
            <person name="Vieira F.G."/>
            <person name="Vilella A.J."/>
            <person name="Villasante A."/>
            <person name="Walenz B."/>
            <person name="Wang J."/>
            <person name="Wasserman M."/>
            <person name="Watts T."/>
            <person name="Wilson D."/>
            <person name="Wilson R.K."/>
            <person name="Wing R.A."/>
            <person name="Wolfner M.F."/>
            <person name="Wong A."/>
            <person name="Wong G.K."/>
            <person name="Wu C.I."/>
            <person name="Wu G."/>
            <person name="Yamamoto D."/>
            <person name="Yang H.P."/>
            <person name="Yang S.P."/>
            <person name="Yorke J.A."/>
            <person name="Yoshida K."/>
            <person name="Zdobnov E."/>
            <person name="Zhang P."/>
            <person name="Zhang Y."/>
            <person name="Zimin A.V."/>
            <person name="Baldwin J."/>
            <person name="Abdouelleil A."/>
            <person name="Abdulkadir J."/>
            <person name="Abebe A."/>
            <person name="Abera B."/>
            <person name="Abreu J."/>
            <person name="Acer S.C."/>
            <person name="Aftuck L."/>
            <person name="Alexander A."/>
            <person name="An P."/>
            <person name="Anderson E."/>
            <person name="Anderson S."/>
            <person name="Arachi H."/>
            <person name="Azer M."/>
            <person name="Bachantsang P."/>
            <person name="Barry A."/>
            <person name="Bayul T."/>
            <person name="Berlin A."/>
            <person name="Bessette D."/>
            <person name="Bloom T."/>
            <person name="Blye J."/>
            <person name="Boguslavskiy L."/>
            <person name="Bonnet C."/>
            <person name="Boukhgalter B."/>
            <person name="Bourzgui I."/>
            <person name="Brown A."/>
            <person name="Cahill P."/>
            <person name="Channer S."/>
            <person name="Cheshatsang Y."/>
            <person name="Chuda L."/>
            <person name="Citroen M."/>
            <person name="Collymore A."/>
            <person name="Cooke P."/>
            <person name="Costello M."/>
            <person name="D'Aco K."/>
            <person name="Daza R."/>
            <person name="De Haan G."/>
            <person name="DeGray S."/>
            <person name="DeMaso C."/>
            <person name="Dhargay N."/>
            <person name="Dooley K."/>
            <person name="Dooley E."/>
            <person name="Doricent M."/>
            <person name="Dorje P."/>
            <person name="Dorjee K."/>
            <person name="Dupes A."/>
            <person name="Elong R."/>
            <person name="Falk J."/>
            <person name="Farina A."/>
            <person name="Faro S."/>
            <person name="Ferguson D."/>
            <person name="Fisher S."/>
            <person name="Foley C.D."/>
            <person name="Franke A."/>
            <person name="Friedrich D."/>
            <person name="Gadbois L."/>
            <person name="Gearin G."/>
            <person name="Gearin C.R."/>
            <person name="Giannoukos G."/>
            <person name="Goode T."/>
            <person name="Graham J."/>
            <person name="Grandbois E."/>
            <person name="Grewal S."/>
            <person name="Gyaltsen K."/>
            <person name="Hafez N."/>
            <person name="Hagos B."/>
            <person name="Hall J."/>
            <person name="Henson C."/>
            <person name="Hollinger A."/>
            <person name="Honan T."/>
            <person name="Huard M.D."/>
            <person name="Hughes L."/>
            <person name="Hurhula B."/>
            <person name="Husby M.E."/>
            <person name="Kamat A."/>
            <person name="Kanga B."/>
            <person name="Kashin S."/>
            <person name="Khazanovich D."/>
            <person name="Kisner P."/>
            <person name="Lance K."/>
            <person name="Lara M."/>
            <person name="Lee W."/>
            <person name="Lennon N."/>
            <person name="Letendre F."/>
            <person name="LeVine R."/>
            <person name="Lipovsky A."/>
            <person name="Liu X."/>
            <person name="Liu J."/>
            <person name="Liu S."/>
            <person name="Lokyitsang T."/>
            <person name="Lokyitsang Y."/>
            <person name="Lubonja R."/>
            <person name="Lui A."/>
            <person name="MacDonald P."/>
            <person name="Magnisalis V."/>
            <person name="Maru K."/>
            <person name="Matthews C."/>
            <person name="McCusker W."/>
            <person name="McDonough S."/>
            <person name="Mehta T."/>
            <person name="Meldrim J."/>
            <person name="Meneus L."/>
            <person name="Mihai O."/>
            <person name="Mihalev A."/>
            <person name="Mihova T."/>
            <person name="Mittelman R."/>
            <person name="Mlenga V."/>
            <person name="Montmayeur A."/>
            <person name="Mulrain L."/>
            <person name="Navidi A."/>
            <person name="Naylor J."/>
            <person name="Negash T."/>
            <person name="Nguyen T."/>
            <person name="Nguyen N."/>
            <person name="Nicol R."/>
            <person name="Norbu C."/>
            <person name="Norbu N."/>
            <person name="Novod N."/>
            <person name="O'Neill B."/>
            <person name="Osman S."/>
            <person name="Markiewicz E."/>
            <person name="Oyono O.L."/>
            <person name="Patti C."/>
            <person name="Phunkhang P."/>
            <person name="Pierre F."/>
            <person name="Priest M."/>
            <person name="Raghuraman S."/>
            <person name="Rege F."/>
            <person name="Reyes R."/>
            <person name="Rise C."/>
            <person name="Rogov P."/>
            <person name="Ross K."/>
            <person name="Ryan E."/>
            <person name="Settipalli S."/>
            <person name="Shea T."/>
            <person name="Sherpa N."/>
            <person name="Shi L."/>
            <person name="Shih D."/>
            <person name="Sparrow T."/>
            <person name="Spaulding J."/>
            <person name="Stalker J."/>
            <person name="Stange-Thomann N."/>
            <person name="Stavropoulos S."/>
            <person name="Stone C."/>
            <person name="Strader C."/>
            <person name="Tesfaye S."/>
            <person name="Thomson T."/>
            <person name="Thoulutsang Y."/>
            <person name="Thoulutsang D."/>
            <person name="Topham K."/>
            <person name="Topping I."/>
            <person name="Tsamla T."/>
            <person name="Vassiliev H."/>
            <person name="Vo A."/>
            <person name="Wangchuk T."/>
            <person name="Wangdi T."/>
            <person name="Weiand M."/>
            <person name="Wilkinson J."/>
            <person name="Wilson A."/>
            <person name="Yadav S."/>
            <person name="Young G."/>
            <person name="Yu Q."/>
            <person name="Zembek L."/>
            <person name="Zhong D."/>
            <person name="Zimmer A."/>
            <person name="Zwirko Z."/>
            <person name="Jaffe D.B."/>
            <person name="Alvarez P."/>
            <person name="Brockman W."/>
            <person name="Butler J."/>
            <person name="Chin C."/>
            <person name="Gnerre S."/>
            <person name="Grabherr M."/>
            <person name="Kleber M."/>
            <person name="Mauceli E."/>
            <person name="MacCallum I."/>
        </authorList>
    </citation>
    <scope>NUCLEOTIDE SEQUENCE [LARGE SCALE GENOMIC DNA]</scope>
    <source>
        <strain evidence="23">TSC#14024-0371.13</strain>
        <strain evidence="24">Tucson 14024-0371.13</strain>
    </source>
</reference>
<evidence type="ECO:0000313" key="23">
    <source>
        <dbReference type="EMBL" id="EDV39003.1"/>
    </source>
</evidence>
<keyword evidence="9 16" id="KW-0472">Membrane</keyword>
<reference evidence="23" key="4">
    <citation type="submission" date="2015-10" db="EMBL/GenBank/DDBJ databases">
        <authorList>
            <consortium name="FlyBase"/>
        </authorList>
    </citation>
    <scope>NUCLEOTIDE SEQUENCE</scope>
    <source>
        <strain evidence="23">TSC#14024-0371.13</strain>
    </source>
</reference>
<sequence>MALVYGVEKKTTPTYIKYMIGGASGMLATCLVQPLDLVKTRMQMSGAGGVREYNNSLEVLARVLRREGAPALYNGLSAGLVRQATYTTARMGFYQMEVDAYRKQFETNPSLVATMAMGVTAGAVGAFIGNPAELALIRMMADNRLPLTERRAYKNVADAFVRIVKEEGVTTLWRGSMPTMTRAMVVSMVQLTSYSQLKMQLKHYLDEGPILHGTAAMMTGLLTTLAAMPIDLAKTRIQQMGHLNGKPEYSGTFDVLAKVVKTEGVFALWKGFTPCLCRVGPHTVISFLFLEQMNKAYNKLFRSPDAQPGSGL</sequence>
<feature type="transmembrane region" description="Helical" evidence="18">
    <location>
        <begin position="111"/>
        <end position="129"/>
    </location>
</feature>
<dbReference type="EMBL" id="CH902618">
    <property type="protein sequence ID" value="EDV39003.1"/>
    <property type="molecule type" value="Genomic_DNA"/>
</dbReference>